<dbReference type="Proteomes" id="UP001206595">
    <property type="component" value="Unassembled WGS sequence"/>
</dbReference>
<sequence length="408" mass="45230">MVQPLQTIAIIGGGIGGLNLAQAIKVYKSSLQVTVYERSESPSSRPQGFHIGINTWGLESLKEAKIGGIDEIFARNTVTGFTVLDEHLSEMLRIGGPVKPGEKPSKLATGIIDRTDLRNGLVEGVNIVYHKKFIKYEETDDKIKIFFEDGSTVDADFMVGADGCWSKVRAQFTPSIKYEPTGIISFGALMKGFSPEEMPTLNKFLKYSMIRTSSPSGYSVLIGLCHPPSGKPDLFFGISFPENIITEPLPEGKAESLQFVKEIVRKDFHPEVLLIAERVEESNVIFDGFYKTRTTNYQAENPLSKVAHKRLTLLGDAAHAMTTNKGMGANTSLKDSIDLAKALTTDDADWPAAIAKYEDIMWKRGSKEVKESLIMSWRNHQIGWKFTFGKYMMKGVNGILWLTGMNSK</sequence>
<dbReference type="InterPro" id="IPR036188">
    <property type="entry name" value="FAD/NAD-bd_sf"/>
</dbReference>
<dbReference type="SUPFAM" id="SSF51905">
    <property type="entry name" value="FAD/NAD(P)-binding domain"/>
    <property type="match status" value="1"/>
</dbReference>
<keyword evidence="1" id="KW-0285">Flavoprotein</keyword>
<gene>
    <name evidence="6" type="ORF">K450DRAFT_254134</name>
</gene>
<dbReference type="PANTHER" id="PTHR47178:SF6">
    <property type="entry name" value="FAD-BINDING DOMAIN-CONTAINING PROTEIN"/>
    <property type="match status" value="1"/>
</dbReference>
<dbReference type="GeneID" id="75916498"/>
<evidence type="ECO:0000256" key="3">
    <source>
        <dbReference type="ARBA" id="ARBA00023002"/>
    </source>
</evidence>
<dbReference type="InterPro" id="IPR002938">
    <property type="entry name" value="FAD-bd"/>
</dbReference>
<keyword evidence="3" id="KW-0560">Oxidoreductase</keyword>
<reference evidence="6" key="1">
    <citation type="submission" date="2021-06" db="EMBL/GenBank/DDBJ databases">
        <authorList>
            <consortium name="DOE Joint Genome Institute"/>
            <person name="Mondo S.J."/>
            <person name="Amses K.R."/>
            <person name="Simmons D.R."/>
            <person name="Longcore J.E."/>
            <person name="Seto K."/>
            <person name="Alves G.H."/>
            <person name="Bonds A.E."/>
            <person name="Quandt C.A."/>
            <person name="Davis W.J."/>
            <person name="Chang Y."/>
            <person name="Letcher P.M."/>
            <person name="Powell M.J."/>
            <person name="Kuo A."/>
            <person name="Labutti K."/>
            <person name="Pangilinan J."/>
            <person name="Andreopoulos W."/>
            <person name="Tritt A."/>
            <person name="Riley R."/>
            <person name="Hundley H."/>
            <person name="Johnson J."/>
            <person name="Lipzen A."/>
            <person name="Barry K."/>
            <person name="Berbee M.L."/>
            <person name="Buchler N.E."/>
            <person name="Grigoriev I.V."/>
            <person name="Spatafora J.W."/>
            <person name="Stajich J.E."/>
            <person name="James T.Y."/>
        </authorList>
    </citation>
    <scope>NUCLEOTIDE SEQUENCE</scope>
    <source>
        <strain evidence="6">AG</strain>
    </source>
</reference>
<evidence type="ECO:0000256" key="4">
    <source>
        <dbReference type="ARBA" id="ARBA00023033"/>
    </source>
</evidence>
<keyword evidence="4" id="KW-0503">Monooxygenase</keyword>
<evidence type="ECO:0000259" key="5">
    <source>
        <dbReference type="Pfam" id="PF01494"/>
    </source>
</evidence>
<evidence type="ECO:0000256" key="2">
    <source>
        <dbReference type="ARBA" id="ARBA00022827"/>
    </source>
</evidence>
<comment type="caution">
    <text evidence="6">The sequence shown here is derived from an EMBL/GenBank/DDBJ whole genome shotgun (WGS) entry which is preliminary data.</text>
</comment>
<dbReference type="PANTHER" id="PTHR47178">
    <property type="entry name" value="MONOOXYGENASE, FAD-BINDING"/>
    <property type="match status" value="1"/>
</dbReference>
<evidence type="ECO:0000256" key="1">
    <source>
        <dbReference type="ARBA" id="ARBA00022630"/>
    </source>
</evidence>
<keyword evidence="2" id="KW-0274">FAD</keyword>
<evidence type="ECO:0000313" key="6">
    <source>
        <dbReference type="EMBL" id="KAI8577054.1"/>
    </source>
</evidence>
<dbReference type="GO" id="GO:0004497">
    <property type="term" value="F:monooxygenase activity"/>
    <property type="evidence" value="ECO:0007669"/>
    <property type="project" value="UniProtKB-KW"/>
</dbReference>
<keyword evidence="7" id="KW-1185">Reference proteome</keyword>
<evidence type="ECO:0000313" key="7">
    <source>
        <dbReference type="Proteomes" id="UP001206595"/>
    </source>
</evidence>
<dbReference type="AlphaFoldDB" id="A0AAD5E5J5"/>
<dbReference type="EMBL" id="MU620946">
    <property type="protein sequence ID" value="KAI8577054.1"/>
    <property type="molecule type" value="Genomic_DNA"/>
</dbReference>
<feature type="domain" description="FAD-binding" evidence="5">
    <location>
        <begin position="8"/>
        <end position="177"/>
    </location>
</feature>
<dbReference type="Gene3D" id="3.50.50.60">
    <property type="entry name" value="FAD/NAD(P)-binding domain"/>
    <property type="match status" value="1"/>
</dbReference>
<accession>A0AAD5E5J5</accession>
<reference evidence="6" key="2">
    <citation type="journal article" date="2022" name="Proc. Natl. Acad. Sci. U.S.A.">
        <title>Diploid-dominant life cycles characterize the early evolution of Fungi.</title>
        <authorList>
            <person name="Amses K.R."/>
            <person name="Simmons D.R."/>
            <person name="Longcore J.E."/>
            <person name="Mondo S.J."/>
            <person name="Seto K."/>
            <person name="Jeronimo G.H."/>
            <person name="Bonds A.E."/>
            <person name="Quandt C.A."/>
            <person name="Davis W.J."/>
            <person name="Chang Y."/>
            <person name="Federici B.A."/>
            <person name="Kuo A."/>
            <person name="LaButti K."/>
            <person name="Pangilinan J."/>
            <person name="Andreopoulos W."/>
            <person name="Tritt A."/>
            <person name="Riley R."/>
            <person name="Hundley H."/>
            <person name="Johnson J."/>
            <person name="Lipzen A."/>
            <person name="Barry K."/>
            <person name="Lang B.F."/>
            <person name="Cuomo C.A."/>
            <person name="Buchler N.E."/>
            <person name="Grigoriev I.V."/>
            <person name="Spatafora J.W."/>
            <person name="Stajich J.E."/>
            <person name="James T.Y."/>
        </authorList>
    </citation>
    <scope>NUCLEOTIDE SEQUENCE</scope>
    <source>
        <strain evidence="6">AG</strain>
    </source>
</reference>
<organism evidence="6 7">
    <name type="scientific">Umbelopsis ramanniana AG</name>
    <dbReference type="NCBI Taxonomy" id="1314678"/>
    <lineage>
        <taxon>Eukaryota</taxon>
        <taxon>Fungi</taxon>
        <taxon>Fungi incertae sedis</taxon>
        <taxon>Mucoromycota</taxon>
        <taxon>Mucoromycotina</taxon>
        <taxon>Umbelopsidomycetes</taxon>
        <taxon>Umbelopsidales</taxon>
        <taxon>Umbelopsidaceae</taxon>
        <taxon>Umbelopsis</taxon>
    </lineage>
</organism>
<proteinExistence type="predicted"/>
<protein>
    <recommendedName>
        <fullName evidence="5">FAD-binding domain-containing protein</fullName>
    </recommendedName>
</protein>
<feature type="domain" description="FAD-binding" evidence="5">
    <location>
        <begin position="302"/>
        <end position="344"/>
    </location>
</feature>
<name>A0AAD5E5J5_UMBRA</name>
<dbReference type="PRINTS" id="PR00420">
    <property type="entry name" value="RNGMNOXGNASE"/>
</dbReference>
<dbReference type="Pfam" id="PF01494">
    <property type="entry name" value="FAD_binding_3"/>
    <property type="match status" value="2"/>
</dbReference>
<dbReference type="GO" id="GO:0071949">
    <property type="term" value="F:FAD binding"/>
    <property type="evidence" value="ECO:0007669"/>
    <property type="project" value="InterPro"/>
</dbReference>
<dbReference type="RefSeq" id="XP_051442058.1">
    <property type="nucleotide sequence ID" value="XM_051591155.1"/>
</dbReference>